<organism evidence="3 4">
    <name type="scientific">Zemynaea arenosa</name>
    <dbReference type="NCBI Taxonomy" id="2561931"/>
    <lineage>
        <taxon>Bacteria</taxon>
        <taxon>Pseudomonadati</taxon>
        <taxon>Pseudomonadota</taxon>
        <taxon>Betaproteobacteria</taxon>
        <taxon>Burkholderiales</taxon>
        <taxon>Oxalobacteraceae</taxon>
        <taxon>Telluria group</taxon>
        <taxon>Zemynaea</taxon>
    </lineage>
</organism>
<dbReference type="OrthoDB" id="121499at2"/>
<evidence type="ECO:0008006" key="5">
    <source>
        <dbReference type="Google" id="ProtNLM"/>
    </source>
</evidence>
<dbReference type="Pfam" id="PF12779">
    <property type="entry name" value="WXXGXW"/>
    <property type="match status" value="1"/>
</dbReference>
<dbReference type="InterPro" id="IPR028974">
    <property type="entry name" value="TSP_type-3_rpt"/>
</dbReference>
<feature type="compositionally biased region" description="Basic and acidic residues" evidence="1">
    <location>
        <begin position="103"/>
        <end position="138"/>
    </location>
</feature>
<evidence type="ECO:0000256" key="1">
    <source>
        <dbReference type="SAM" id="MobiDB-lite"/>
    </source>
</evidence>
<feature type="chain" id="PRO_5021465281" description="BcpO-related WXXGXW repeat protein" evidence="2">
    <location>
        <begin position="27"/>
        <end position="144"/>
    </location>
</feature>
<evidence type="ECO:0000313" key="3">
    <source>
        <dbReference type="EMBL" id="TFW30417.1"/>
    </source>
</evidence>
<evidence type="ECO:0000256" key="2">
    <source>
        <dbReference type="SAM" id="SignalP"/>
    </source>
</evidence>
<protein>
    <recommendedName>
        <fullName evidence="5">BcpO-related WXXGXW repeat protein</fullName>
    </recommendedName>
</protein>
<dbReference type="AlphaFoldDB" id="A0A4Y9SXZ4"/>
<keyword evidence="4" id="KW-1185">Reference proteome</keyword>
<gene>
    <name evidence="3" type="ORF">E4L96_00095</name>
</gene>
<reference evidence="3 4" key="1">
    <citation type="submission" date="2019-03" db="EMBL/GenBank/DDBJ databases">
        <title>Draft Genome Sequence of Massilia arenosa sp. nov., a Novel Massilia Species Isolated from a Sandy-loam Maize Soil.</title>
        <authorList>
            <person name="Raths R."/>
            <person name="Peta V."/>
            <person name="Bucking H."/>
        </authorList>
    </citation>
    <scope>NUCLEOTIDE SEQUENCE [LARGE SCALE GENOMIC DNA]</scope>
    <source>
        <strain evidence="3 4">MC02</strain>
    </source>
</reference>
<dbReference type="InterPro" id="IPR024447">
    <property type="entry name" value="YXWGXW_rpt"/>
</dbReference>
<evidence type="ECO:0000313" key="4">
    <source>
        <dbReference type="Proteomes" id="UP000298438"/>
    </source>
</evidence>
<dbReference type="GO" id="GO:0005509">
    <property type="term" value="F:calcium ion binding"/>
    <property type="evidence" value="ECO:0007669"/>
    <property type="project" value="InterPro"/>
</dbReference>
<dbReference type="RefSeq" id="WP_135205206.1">
    <property type="nucleotide sequence ID" value="NZ_SPVF01000003.1"/>
</dbReference>
<feature type="region of interest" description="Disordered" evidence="1">
    <location>
        <begin position="103"/>
        <end position="144"/>
    </location>
</feature>
<comment type="caution">
    <text evidence="3">The sequence shown here is derived from an EMBL/GenBank/DDBJ whole genome shotgun (WGS) entry which is preliminary data.</text>
</comment>
<name>A0A4Y9SXZ4_9BURK</name>
<accession>A0A4Y9SXZ4</accession>
<feature type="signal peptide" evidence="2">
    <location>
        <begin position="1"/>
        <end position="26"/>
    </location>
</feature>
<keyword evidence="2" id="KW-0732">Signal</keyword>
<dbReference type="Gene3D" id="4.10.1080.10">
    <property type="entry name" value="TSP type-3 repeat"/>
    <property type="match status" value="1"/>
</dbReference>
<proteinExistence type="predicted"/>
<dbReference type="SUPFAM" id="SSF103647">
    <property type="entry name" value="TSP type-3 repeat"/>
    <property type="match status" value="1"/>
</dbReference>
<dbReference type="EMBL" id="SPVF01000003">
    <property type="protein sequence ID" value="TFW30417.1"/>
    <property type="molecule type" value="Genomic_DNA"/>
</dbReference>
<sequence length="144" mass="16719">MKKLILSTALAATIGGAAFVPLQAMADTIIVRMAPPAPRHEVVPAPRHGYAWVPGYWNWNGHRYVWTRGHWERERVGYVYHQPEWVQEGRRWRFNRGGWMHGERADQVVRDRDGDGVPNRADRDRDGDGVPNRVDDRPNNPYRQ</sequence>
<dbReference type="Proteomes" id="UP000298438">
    <property type="component" value="Unassembled WGS sequence"/>
</dbReference>